<dbReference type="Proteomes" id="UP000663929">
    <property type="component" value="Chromosome"/>
</dbReference>
<evidence type="ECO:0000256" key="4">
    <source>
        <dbReference type="ARBA" id="ARBA00022729"/>
    </source>
</evidence>
<evidence type="ECO:0000259" key="9">
    <source>
        <dbReference type="PROSITE" id="PS51007"/>
    </source>
</evidence>
<reference evidence="10" key="1">
    <citation type="submission" date="2021-03" db="EMBL/GenBank/DDBJ databases">
        <title>Acanthopleuribacteraceae sp. M133.</title>
        <authorList>
            <person name="Wang G."/>
        </authorList>
    </citation>
    <scope>NUCLEOTIDE SEQUENCE</scope>
    <source>
        <strain evidence="10">M133</strain>
    </source>
</reference>
<comment type="subcellular location">
    <subcellularLocation>
        <location evidence="1">Cell envelope</location>
    </subcellularLocation>
</comment>
<dbReference type="InterPro" id="IPR018247">
    <property type="entry name" value="EF_Hand_1_Ca_BS"/>
</dbReference>
<feature type="domain" description="Cytochrome c" evidence="9">
    <location>
        <begin position="45"/>
        <end position="206"/>
    </location>
</feature>
<proteinExistence type="predicted"/>
<dbReference type="SUPFAM" id="SSF46626">
    <property type="entry name" value="Cytochrome c"/>
    <property type="match status" value="2"/>
</dbReference>
<keyword evidence="2 7" id="KW-0349">Heme</keyword>
<evidence type="ECO:0000256" key="6">
    <source>
        <dbReference type="ARBA" id="ARBA00023004"/>
    </source>
</evidence>
<dbReference type="GO" id="GO:0030313">
    <property type="term" value="C:cell envelope"/>
    <property type="evidence" value="ECO:0007669"/>
    <property type="project" value="UniProtKB-SubCell"/>
</dbReference>
<dbReference type="Gene3D" id="1.10.760.10">
    <property type="entry name" value="Cytochrome c-like domain"/>
    <property type="match status" value="2"/>
</dbReference>
<evidence type="ECO:0000256" key="3">
    <source>
        <dbReference type="ARBA" id="ARBA00022723"/>
    </source>
</evidence>
<dbReference type="PANTHER" id="PTHR30600">
    <property type="entry name" value="CYTOCHROME C PEROXIDASE-RELATED"/>
    <property type="match status" value="1"/>
</dbReference>
<name>A0A8A4TIZ6_SULCO</name>
<evidence type="ECO:0000256" key="7">
    <source>
        <dbReference type="PROSITE-ProRule" id="PRU00433"/>
    </source>
</evidence>
<accession>A0A8A4TIZ6</accession>
<feature type="chain" id="PRO_5035167438" description="Cytochrome c domain-containing protein" evidence="8">
    <location>
        <begin position="21"/>
        <end position="608"/>
    </location>
</feature>
<feature type="domain" description="Cytochrome c" evidence="9">
    <location>
        <begin position="275"/>
        <end position="396"/>
    </location>
</feature>
<evidence type="ECO:0000313" key="11">
    <source>
        <dbReference type="Proteomes" id="UP000663929"/>
    </source>
</evidence>
<keyword evidence="6 7" id="KW-0408">Iron</keyword>
<keyword evidence="11" id="KW-1185">Reference proteome</keyword>
<keyword evidence="3 7" id="KW-0479">Metal-binding</keyword>
<evidence type="ECO:0000256" key="1">
    <source>
        <dbReference type="ARBA" id="ARBA00004196"/>
    </source>
</evidence>
<sequence>MVRSVFWSILITGSFSLLLAQPGGGAPLVPLNPPPAPQANPITPAKTFLGKALFWDEQMSSTGTAACGTCHKPGAGGSDPRPLAAVAARANPGVDGIYGNEDDVIGSPGVPLHFDDGTYAWNQHFNLDPQVTGRKSPPALNAAYPPELFWDGRAGRQFLDPDTGAVILNNGGALENQVLGPPLSDAEMGHVNREWDDVVARIGASQPLALAESVPTALANWIGDRGYPALFQEAFGSSDITAARIAMAIATYERVLFTDQTPLDEALSGGEPLTELERQGMAVFVATNCDACHGGPLLADNRFHYIGLRPNDEDEGRFAETGDPEDLGAFRTASLRNIALRAPYFHNGRFDSLEEVVEFYDRGGDFDANNLANQIRPLNLDDNQKAALVAFMRRPLTDPRVAAGLAPFDPPTLYADSSRVPVIEGTGRAGSGNLEPRAIALEPPIAGNDSFTVAVTDGLGGASAVLVIDDRDPGVTADIPTSGTFAYREITLQGSGTGQGYGSVSLQIDGGRSPADGQFFGRWYVRDNGADGGVAVTPVFRFSVFRAASESWCGTDFDGDRTTSVLDLAFIVNDTRPCPVPCAGDIDASGAVDGADLTQAVSSWSGCP</sequence>
<evidence type="ECO:0000256" key="2">
    <source>
        <dbReference type="ARBA" id="ARBA00022617"/>
    </source>
</evidence>
<feature type="signal peptide" evidence="8">
    <location>
        <begin position="1"/>
        <end position="20"/>
    </location>
</feature>
<keyword evidence="5" id="KW-0560">Oxidoreductase</keyword>
<evidence type="ECO:0000256" key="8">
    <source>
        <dbReference type="SAM" id="SignalP"/>
    </source>
</evidence>
<dbReference type="InterPro" id="IPR004852">
    <property type="entry name" value="Di-haem_cyt_c_peroxidsae"/>
</dbReference>
<dbReference type="PROSITE" id="PS00018">
    <property type="entry name" value="EF_HAND_1"/>
    <property type="match status" value="1"/>
</dbReference>
<dbReference type="PANTHER" id="PTHR30600:SF10">
    <property type="entry name" value="BLL6722 PROTEIN"/>
    <property type="match status" value="1"/>
</dbReference>
<dbReference type="RefSeq" id="WP_237378472.1">
    <property type="nucleotide sequence ID" value="NZ_CP071793.1"/>
</dbReference>
<gene>
    <name evidence="10" type="ORF">J3U87_24835</name>
</gene>
<evidence type="ECO:0000313" key="10">
    <source>
        <dbReference type="EMBL" id="QTD48821.1"/>
    </source>
</evidence>
<dbReference type="InterPro" id="IPR051395">
    <property type="entry name" value="Cytochrome_c_Peroxidase/MauG"/>
</dbReference>
<organism evidence="10 11">
    <name type="scientific">Sulfidibacter corallicola</name>
    <dbReference type="NCBI Taxonomy" id="2818388"/>
    <lineage>
        <taxon>Bacteria</taxon>
        <taxon>Pseudomonadati</taxon>
        <taxon>Acidobacteriota</taxon>
        <taxon>Holophagae</taxon>
        <taxon>Acanthopleuribacterales</taxon>
        <taxon>Acanthopleuribacteraceae</taxon>
        <taxon>Sulfidibacter</taxon>
    </lineage>
</organism>
<protein>
    <recommendedName>
        <fullName evidence="9">Cytochrome c domain-containing protein</fullName>
    </recommendedName>
</protein>
<dbReference type="KEGG" id="scor:J3U87_24835"/>
<dbReference type="EMBL" id="CP071793">
    <property type="protein sequence ID" value="QTD48821.1"/>
    <property type="molecule type" value="Genomic_DNA"/>
</dbReference>
<dbReference type="GO" id="GO:0009055">
    <property type="term" value="F:electron transfer activity"/>
    <property type="evidence" value="ECO:0007669"/>
    <property type="project" value="InterPro"/>
</dbReference>
<dbReference type="GO" id="GO:0004130">
    <property type="term" value="F:cytochrome-c peroxidase activity"/>
    <property type="evidence" value="ECO:0007669"/>
    <property type="project" value="TreeGrafter"/>
</dbReference>
<dbReference type="InterPro" id="IPR009056">
    <property type="entry name" value="Cyt_c-like_dom"/>
</dbReference>
<dbReference type="InterPro" id="IPR036909">
    <property type="entry name" value="Cyt_c-like_dom_sf"/>
</dbReference>
<dbReference type="PROSITE" id="PS51007">
    <property type="entry name" value="CYTC"/>
    <property type="match status" value="2"/>
</dbReference>
<evidence type="ECO:0000256" key="5">
    <source>
        <dbReference type="ARBA" id="ARBA00023002"/>
    </source>
</evidence>
<dbReference type="GO" id="GO:0020037">
    <property type="term" value="F:heme binding"/>
    <property type="evidence" value="ECO:0007669"/>
    <property type="project" value="InterPro"/>
</dbReference>
<dbReference type="Pfam" id="PF03150">
    <property type="entry name" value="CCP_MauG"/>
    <property type="match status" value="1"/>
</dbReference>
<dbReference type="GO" id="GO:0046872">
    <property type="term" value="F:metal ion binding"/>
    <property type="evidence" value="ECO:0007669"/>
    <property type="project" value="UniProtKB-KW"/>
</dbReference>
<dbReference type="AlphaFoldDB" id="A0A8A4TIZ6"/>
<keyword evidence="4 8" id="KW-0732">Signal</keyword>